<evidence type="ECO:0000256" key="3">
    <source>
        <dbReference type="ARBA" id="ARBA00022840"/>
    </source>
</evidence>
<reference evidence="4 5" key="2">
    <citation type="submission" date="2018-11" db="EMBL/GenBank/DDBJ databases">
        <authorList>
            <consortium name="Pathogen Informatics"/>
        </authorList>
    </citation>
    <scope>NUCLEOTIDE SEQUENCE [LARGE SCALE GENOMIC DNA]</scope>
    <source>
        <strain evidence="4 5">Egypt</strain>
    </source>
</reference>
<accession>A0A183AZA5</accession>
<dbReference type="Gene3D" id="3.30.420.40">
    <property type="match status" value="2"/>
</dbReference>
<dbReference type="WBParaSite" id="ECPE_0001232601-mRNA-1">
    <property type="protein sequence ID" value="ECPE_0001232601-mRNA-1"/>
    <property type="gene ID" value="ECPE_0001232601"/>
</dbReference>
<dbReference type="InterPro" id="IPR013126">
    <property type="entry name" value="Hsp_70_fam"/>
</dbReference>
<reference evidence="6" key="1">
    <citation type="submission" date="2016-06" db="UniProtKB">
        <authorList>
            <consortium name="WormBaseParasite"/>
        </authorList>
    </citation>
    <scope>IDENTIFICATION</scope>
</reference>
<dbReference type="InterPro" id="IPR043129">
    <property type="entry name" value="ATPase_NBD"/>
</dbReference>
<dbReference type="AlphaFoldDB" id="A0A183AZA5"/>
<dbReference type="GO" id="GO:0005829">
    <property type="term" value="C:cytosol"/>
    <property type="evidence" value="ECO:0007669"/>
    <property type="project" value="TreeGrafter"/>
</dbReference>
<dbReference type="Pfam" id="PF00012">
    <property type="entry name" value="HSP70"/>
    <property type="match status" value="1"/>
</dbReference>
<dbReference type="Proteomes" id="UP000272942">
    <property type="component" value="Unassembled WGS sequence"/>
</dbReference>
<name>A0A183AZA5_9TREM</name>
<dbReference type="GO" id="GO:0005524">
    <property type="term" value="F:ATP binding"/>
    <property type="evidence" value="ECO:0007669"/>
    <property type="project" value="UniProtKB-KW"/>
</dbReference>
<dbReference type="PANTHER" id="PTHR45639">
    <property type="entry name" value="HSC70CB, ISOFORM G-RELATED"/>
    <property type="match status" value="1"/>
</dbReference>
<keyword evidence="5" id="KW-1185">Reference proteome</keyword>
<keyword evidence="3" id="KW-0067">ATP-binding</keyword>
<proteinExistence type="inferred from homology"/>
<keyword evidence="2" id="KW-0547">Nucleotide-binding</keyword>
<dbReference type="OrthoDB" id="6247549at2759"/>
<dbReference type="PRINTS" id="PR00301">
    <property type="entry name" value="HEATSHOCK70"/>
</dbReference>
<dbReference type="EMBL" id="UZAN01052577">
    <property type="protein sequence ID" value="VDP89562.1"/>
    <property type="molecule type" value="Genomic_DNA"/>
</dbReference>
<dbReference type="Gene3D" id="3.30.30.30">
    <property type="match status" value="1"/>
</dbReference>
<evidence type="ECO:0000256" key="2">
    <source>
        <dbReference type="ARBA" id="ARBA00022741"/>
    </source>
</evidence>
<dbReference type="GO" id="GO:0140662">
    <property type="term" value="F:ATP-dependent protein folding chaperone"/>
    <property type="evidence" value="ECO:0007669"/>
    <property type="project" value="InterPro"/>
</dbReference>
<dbReference type="SUPFAM" id="SSF53067">
    <property type="entry name" value="Actin-like ATPase domain"/>
    <property type="match status" value="2"/>
</dbReference>
<evidence type="ECO:0000313" key="6">
    <source>
        <dbReference type="WBParaSite" id="ECPE_0001232601-mRNA-1"/>
    </source>
</evidence>
<evidence type="ECO:0000256" key="1">
    <source>
        <dbReference type="ARBA" id="ARBA00007381"/>
    </source>
</evidence>
<dbReference type="PANTHER" id="PTHR45639:SF4">
    <property type="entry name" value="HSC70CB, ISOFORM G"/>
    <property type="match status" value="1"/>
</dbReference>
<comment type="similarity">
    <text evidence="1">Belongs to the heat shock protein 70 family.</text>
</comment>
<organism evidence="6">
    <name type="scientific">Echinostoma caproni</name>
    <dbReference type="NCBI Taxonomy" id="27848"/>
    <lineage>
        <taxon>Eukaryota</taxon>
        <taxon>Metazoa</taxon>
        <taxon>Spiralia</taxon>
        <taxon>Lophotrochozoa</taxon>
        <taxon>Platyhelminthes</taxon>
        <taxon>Trematoda</taxon>
        <taxon>Digenea</taxon>
        <taxon>Plagiorchiida</taxon>
        <taxon>Echinostomata</taxon>
        <taxon>Echinostomatoidea</taxon>
        <taxon>Echinostomatidae</taxon>
        <taxon>Echinostoma</taxon>
    </lineage>
</organism>
<dbReference type="GO" id="GO:0005634">
    <property type="term" value="C:nucleus"/>
    <property type="evidence" value="ECO:0007669"/>
    <property type="project" value="TreeGrafter"/>
</dbReference>
<evidence type="ECO:0000313" key="5">
    <source>
        <dbReference type="Proteomes" id="UP000272942"/>
    </source>
</evidence>
<dbReference type="Gene3D" id="3.90.640.10">
    <property type="entry name" value="Actin, Chain A, domain 4"/>
    <property type="match status" value="1"/>
</dbReference>
<sequence>MDICIGIDIGTQNSCIALPWKSTIDFVENHRGSKQTPTCVGFEDGLRIYGDDALDQKEVNIKETIDNFTAFIGRDVDEQMREFCDSCSYDLDLSERGKVKIKVKHSGQDYLFKPEQLLAMHLSNLCKIASEYSSRDVNRVVLSVPVFYSAEQRGALLDACEIANIQCEALVNETTAVAVWYYLFSSQIPTSNELTRRVVFVNVGHMHTQVAVFAFTHSTIELVCTESDSNLGGWHFDQIIYNQLKTEYCEKYMVNQVDPKSYTAVHLRSQCAEVKSRLCWSPNDVSVHVDGLPDGHVLSTVVRQATFEESSKDLLERFRELFQRCLNSSGLGREQLDAVEMVGSGFRLPSIKRVTEEVFGLKCGVSIHEKESVAGGCAIYVSSAFLIKNGEEFLYLFTPVGNC</sequence>
<protein>
    <submittedName>
        <fullName evidence="6">Hsp70 family protein</fullName>
    </submittedName>
</protein>
<gene>
    <name evidence="4" type="ORF">ECPE_LOCUS12290</name>
</gene>
<evidence type="ECO:0000313" key="4">
    <source>
        <dbReference type="EMBL" id="VDP89562.1"/>
    </source>
</evidence>